<proteinExistence type="predicted"/>
<dbReference type="InterPro" id="IPR036866">
    <property type="entry name" value="RibonucZ/Hydroxyglut_hydro"/>
</dbReference>
<reference evidence="1" key="2">
    <citation type="journal article" date="2023" name="IMA Fungus">
        <title>Comparative genomic study of the Penicillium genus elucidates a diverse pangenome and 15 lateral gene transfer events.</title>
        <authorList>
            <person name="Petersen C."/>
            <person name="Sorensen T."/>
            <person name="Nielsen M.R."/>
            <person name="Sondergaard T.E."/>
            <person name="Sorensen J.L."/>
            <person name="Fitzpatrick D.A."/>
            <person name="Frisvad J.C."/>
            <person name="Nielsen K.L."/>
        </authorList>
    </citation>
    <scope>NUCLEOTIDE SEQUENCE</scope>
    <source>
        <strain evidence="1">IBT 30728</strain>
    </source>
</reference>
<dbReference type="PANTHER" id="PTHR13754">
    <property type="entry name" value="METALLO-BETA-LACTAMASE SUPERFAMILY PROTEIN"/>
    <property type="match status" value="1"/>
</dbReference>
<name>A0A9X0BJI4_9EURO</name>
<sequence length="348" mass="38206">MDDTYNMLNLQEVDSLEAIVIIDNELDPMSPPAPETVGVSGNMRTIGLHSKHPLTDRGGADSEMRMEDICCAAHGLSILVTATKGEKKHAMLFDAGPEEDIWERNVRRLKPNLASVEAIQLSHWHRDHSGGLGRAIRMINSEKQLNGSSDKVILDLHPDRPCYRGLGFPERIVSLEADPTFEELDAAGAAIHKSKEPHTLLDDMFLVSGEIPRLTSYETGAKFAVRYLPDEDDWVSDELITDERFLACNLRGKGLVVFTGCSHAGVVNAVTNALKLTGNKIPVHAVVGGFHLAISDEMQVRSTVADLKRLDPAVLMPGHCTGWRAKFAIEKQMPGRLVPCTVGSTIRF</sequence>
<dbReference type="SUPFAM" id="SSF56281">
    <property type="entry name" value="Metallo-hydrolase/oxidoreductase"/>
    <property type="match status" value="1"/>
</dbReference>
<dbReference type="AlphaFoldDB" id="A0A9X0BJI4"/>
<comment type="caution">
    <text evidence="1">The sequence shown here is derived from an EMBL/GenBank/DDBJ whole genome shotgun (WGS) entry which is preliminary data.</text>
</comment>
<dbReference type="Gene3D" id="3.60.15.10">
    <property type="entry name" value="Ribonuclease Z/Hydroxyacylglutathione hydrolase-like"/>
    <property type="match status" value="1"/>
</dbReference>
<gene>
    <name evidence="1" type="ORF">N7539_009228</name>
</gene>
<dbReference type="CDD" id="cd07713">
    <property type="entry name" value="DHPS-like_MBL-fold"/>
    <property type="match status" value="1"/>
</dbReference>
<evidence type="ECO:0008006" key="3">
    <source>
        <dbReference type="Google" id="ProtNLM"/>
    </source>
</evidence>
<evidence type="ECO:0000313" key="2">
    <source>
        <dbReference type="Proteomes" id="UP001148312"/>
    </source>
</evidence>
<dbReference type="RefSeq" id="XP_056786200.1">
    <property type="nucleotide sequence ID" value="XM_056938823.1"/>
</dbReference>
<keyword evidence="2" id="KW-1185">Reference proteome</keyword>
<dbReference type="PANTHER" id="PTHR13754:SF13">
    <property type="entry name" value="METALLO-BETA-LACTAMASE SUPERFAMILY PROTEIN (AFU_ORTHOLOGUE AFUA_3G07630)"/>
    <property type="match status" value="1"/>
</dbReference>
<dbReference type="GeneID" id="81629073"/>
<protein>
    <recommendedName>
        <fullName evidence="3">Metallo-beta-lactamase domain-containing protein</fullName>
    </recommendedName>
</protein>
<evidence type="ECO:0000313" key="1">
    <source>
        <dbReference type="EMBL" id="KAJ5469610.1"/>
    </source>
</evidence>
<reference evidence="1" key="1">
    <citation type="submission" date="2022-12" db="EMBL/GenBank/DDBJ databases">
        <authorList>
            <person name="Petersen C."/>
        </authorList>
    </citation>
    <scope>NUCLEOTIDE SEQUENCE</scope>
    <source>
        <strain evidence="1">IBT 30728</strain>
    </source>
</reference>
<dbReference type="InterPro" id="IPR052926">
    <property type="entry name" value="Metallo-beta-lactamase_dom"/>
</dbReference>
<dbReference type="EMBL" id="JAPWDQ010000015">
    <property type="protein sequence ID" value="KAJ5469610.1"/>
    <property type="molecule type" value="Genomic_DNA"/>
</dbReference>
<organism evidence="1 2">
    <name type="scientific">Penicillium diatomitis</name>
    <dbReference type="NCBI Taxonomy" id="2819901"/>
    <lineage>
        <taxon>Eukaryota</taxon>
        <taxon>Fungi</taxon>
        <taxon>Dikarya</taxon>
        <taxon>Ascomycota</taxon>
        <taxon>Pezizomycotina</taxon>
        <taxon>Eurotiomycetes</taxon>
        <taxon>Eurotiomycetidae</taxon>
        <taxon>Eurotiales</taxon>
        <taxon>Aspergillaceae</taxon>
        <taxon>Penicillium</taxon>
    </lineage>
</organism>
<dbReference type="InterPro" id="IPR041712">
    <property type="entry name" value="DHPS-like_MBL-fold"/>
</dbReference>
<dbReference type="GO" id="GO:0016740">
    <property type="term" value="F:transferase activity"/>
    <property type="evidence" value="ECO:0007669"/>
    <property type="project" value="TreeGrafter"/>
</dbReference>
<dbReference type="Proteomes" id="UP001148312">
    <property type="component" value="Unassembled WGS sequence"/>
</dbReference>
<accession>A0A9X0BJI4</accession>